<dbReference type="Proteomes" id="UP001501251">
    <property type="component" value="Unassembled WGS sequence"/>
</dbReference>
<dbReference type="EMBL" id="BAABAQ010000020">
    <property type="protein sequence ID" value="GAA4209405.1"/>
    <property type="molecule type" value="Genomic_DNA"/>
</dbReference>
<gene>
    <name evidence="2" type="ORF">GCM10022252_75890</name>
</gene>
<feature type="domain" description="HNH nuclease" evidence="1">
    <location>
        <begin position="59"/>
        <end position="83"/>
    </location>
</feature>
<dbReference type="RefSeq" id="WP_344923167.1">
    <property type="nucleotide sequence ID" value="NZ_BAABAQ010000020.1"/>
</dbReference>
<sequence>MKTTLDAGRIMERVLDNLTPGDVPAHKPDLGSCTGWRGPESDGGYAILWIGKKKLFVAHWLYEQEHGPIPAGLEPDHLCHDPDYCEPGPACPHRRCTVLAHLEAVTRRENTVRSGAPPGINARKVVCDYGDDLTDDDNVYVRPSRPHERECVKCRERRRDKLARTQRALAHIAMKKAGQMSLLD</sequence>
<dbReference type="InterPro" id="IPR044925">
    <property type="entry name" value="His-Me_finger_sf"/>
</dbReference>
<organism evidence="2 3">
    <name type="scientific">Streptosporangium oxazolinicum</name>
    <dbReference type="NCBI Taxonomy" id="909287"/>
    <lineage>
        <taxon>Bacteria</taxon>
        <taxon>Bacillati</taxon>
        <taxon>Actinomycetota</taxon>
        <taxon>Actinomycetes</taxon>
        <taxon>Streptosporangiales</taxon>
        <taxon>Streptosporangiaceae</taxon>
        <taxon>Streptosporangium</taxon>
    </lineage>
</organism>
<protein>
    <recommendedName>
        <fullName evidence="1">HNH nuclease domain-containing protein</fullName>
    </recommendedName>
</protein>
<keyword evidence="3" id="KW-1185">Reference proteome</keyword>
<name>A0ABP8BLL5_9ACTN</name>
<evidence type="ECO:0000259" key="1">
    <source>
        <dbReference type="Pfam" id="PF13392"/>
    </source>
</evidence>
<dbReference type="InterPro" id="IPR003615">
    <property type="entry name" value="HNH_nuc"/>
</dbReference>
<reference evidence="3" key="1">
    <citation type="journal article" date="2019" name="Int. J. Syst. Evol. Microbiol.">
        <title>The Global Catalogue of Microorganisms (GCM) 10K type strain sequencing project: providing services to taxonomists for standard genome sequencing and annotation.</title>
        <authorList>
            <consortium name="The Broad Institute Genomics Platform"/>
            <consortium name="The Broad Institute Genome Sequencing Center for Infectious Disease"/>
            <person name="Wu L."/>
            <person name="Ma J."/>
        </authorList>
    </citation>
    <scope>NUCLEOTIDE SEQUENCE [LARGE SCALE GENOMIC DNA]</scope>
    <source>
        <strain evidence="3">JCM 17388</strain>
    </source>
</reference>
<dbReference type="SUPFAM" id="SSF54060">
    <property type="entry name" value="His-Me finger endonucleases"/>
    <property type="match status" value="1"/>
</dbReference>
<evidence type="ECO:0000313" key="2">
    <source>
        <dbReference type="EMBL" id="GAA4209405.1"/>
    </source>
</evidence>
<dbReference type="Pfam" id="PF13392">
    <property type="entry name" value="HNH_3"/>
    <property type="match status" value="1"/>
</dbReference>
<accession>A0ABP8BLL5</accession>
<evidence type="ECO:0000313" key="3">
    <source>
        <dbReference type="Proteomes" id="UP001501251"/>
    </source>
</evidence>
<proteinExistence type="predicted"/>
<comment type="caution">
    <text evidence="2">The sequence shown here is derived from an EMBL/GenBank/DDBJ whole genome shotgun (WGS) entry which is preliminary data.</text>
</comment>